<protein>
    <submittedName>
        <fullName evidence="1">Uncharacterized protein</fullName>
    </submittedName>
</protein>
<accession>A0A0E9TWI2</accession>
<evidence type="ECO:0000313" key="1">
    <source>
        <dbReference type="EMBL" id="JAH57103.1"/>
    </source>
</evidence>
<sequence>MKWLKWPSSASVCSYQTGI</sequence>
<proteinExistence type="predicted"/>
<organism evidence="1">
    <name type="scientific">Anguilla anguilla</name>
    <name type="common">European freshwater eel</name>
    <name type="synonym">Muraena anguilla</name>
    <dbReference type="NCBI Taxonomy" id="7936"/>
    <lineage>
        <taxon>Eukaryota</taxon>
        <taxon>Metazoa</taxon>
        <taxon>Chordata</taxon>
        <taxon>Craniata</taxon>
        <taxon>Vertebrata</taxon>
        <taxon>Euteleostomi</taxon>
        <taxon>Actinopterygii</taxon>
        <taxon>Neopterygii</taxon>
        <taxon>Teleostei</taxon>
        <taxon>Anguilliformes</taxon>
        <taxon>Anguillidae</taxon>
        <taxon>Anguilla</taxon>
    </lineage>
</organism>
<reference evidence="1" key="1">
    <citation type="submission" date="2014-11" db="EMBL/GenBank/DDBJ databases">
        <authorList>
            <person name="Amaro Gonzalez C."/>
        </authorList>
    </citation>
    <scope>NUCLEOTIDE SEQUENCE</scope>
</reference>
<name>A0A0E9TWI2_ANGAN</name>
<reference evidence="1" key="2">
    <citation type="journal article" date="2015" name="Fish Shellfish Immunol.">
        <title>Early steps in the European eel (Anguilla anguilla)-Vibrio vulnificus interaction in the gills: Role of the RtxA13 toxin.</title>
        <authorList>
            <person name="Callol A."/>
            <person name="Pajuelo D."/>
            <person name="Ebbesson L."/>
            <person name="Teles M."/>
            <person name="MacKenzie S."/>
            <person name="Amaro C."/>
        </authorList>
    </citation>
    <scope>NUCLEOTIDE SEQUENCE</scope>
</reference>
<dbReference type="AlphaFoldDB" id="A0A0E9TWI2"/>
<dbReference type="EMBL" id="GBXM01051474">
    <property type="protein sequence ID" value="JAH57103.1"/>
    <property type="molecule type" value="Transcribed_RNA"/>
</dbReference>